<evidence type="ECO:0000313" key="1">
    <source>
        <dbReference type="EMBL" id="KAI4297585.1"/>
    </source>
</evidence>
<protein>
    <submittedName>
        <fullName evidence="1">Uncharacterized protein</fullName>
    </submittedName>
</protein>
<gene>
    <name evidence="1" type="ORF">L6164_037470</name>
</gene>
<name>A0ACB9KK91_BAUVA</name>
<accession>A0ACB9KK91</accession>
<proteinExistence type="predicted"/>
<reference evidence="1 2" key="1">
    <citation type="journal article" date="2022" name="DNA Res.">
        <title>Chromosomal-level genome assembly of the orchid tree Bauhinia variegata (Leguminosae; Cercidoideae) supports the allotetraploid origin hypothesis of Bauhinia.</title>
        <authorList>
            <person name="Zhong Y."/>
            <person name="Chen Y."/>
            <person name="Zheng D."/>
            <person name="Pang J."/>
            <person name="Liu Y."/>
            <person name="Luo S."/>
            <person name="Meng S."/>
            <person name="Qian L."/>
            <person name="Wei D."/>
            <person name="Dai S."/>
            <person name="Zhou R."/>
        </authorList>
    </citation>
    <scope>NUCLEOTIDE SEQUENCE [LARGE SCALE GENOMIC DNA]</scope>
    <source>
        <strain evidence="1">BV-YZ2020</strain>
    </source>
</reference>
<keyword evidence="2" id="KW-1185">Reference proteome</keyword>
<evidence type="ECO:0000313" key="2">
    <source>
        <dbReference type="Proteomes" id="UP000828941"/>
    </source>
</evidence>
<sequence length="128" mass="14361">MDSSSRLGSANISIPFIERSGFSADGEGLTAGLSRDVPEGVPMTETSSGGELANPPQLDVLFHFYSKEPQKAQSRILVFFCKKRKSLIVLVEESAKQFKQWSFRVIEPQLGHPFFLDDDGEPRFPLRW</sequence>
<dbReference type="Proteomes" id="UP000828941">
    <property type="component" value="Chromosome 14"/>
</dbReference>
<dbReference type="EMBL" id="CM039439">
    <property type="protein sequence ID" value="KAI4297585.1"/>
    <property type="molecule type" value="Genomic_DNA"/>
</dbReference>
<comment type="caution">
    <text evidence="1">The sequence shown here is derived from an EMBL/GenBank/DDBJ whole genome shotgun (WGS) entry which is preliminary data.</text>
</comment>
<organism evidence="1 2">
    <name type="scientific">Bauhinia variegata</name>
    <name type="common">Purple orchid tree</name>
    <name type="synonym">Phanera variegata</name>
    <dbReference type="NCBI Taxonomy" id="167791"/>
    <lineage>
        <taxon>Eukaryota</taxon>
        <taxon>Viridiplantae</taxon>
        <taxon>Streptophyta</taxon>
        <taxon>Embryophyta</taxon>
        <taxon>Tracheophyta</taxon>
        <taxon>Spermatophyta</taxon>
        <taxon>Magnoliopsida</taxon>
        <taxon>eudicotyledons</taxon>
        <taxon>Gunneridae</taxon>
        <taxon>Pentapetalae</taxon>
        <taxon>rosids</taxon>
        <taxon>fabids</taxon>
        <taxon>Fabales</taxon>
        <taxon>Fabaceae</taxon>
        <taxon>Cercidoideae</taxon>
        <taxon>Cercideae</taxon>
        <taxon>Bauhiniinae</taxon>
        <taxon>Bauhinia</taxon>
    </lineage>
</organism>